<accession>A0ABN3W0N5</accession>
<evidence type="ECO:0000256" key="6">
    <source>
        <dbReference type="ARBA" id="ARBA00022985"/>
    </source>
</evidence>
<keyword evidence="6" id="KW-0448">Lipopolysaccharide biosynthesis</keyword>
<feature type="transmembrane region" description="Helical" evidence="10">
    <location>
        <begin position="264"/>
        <end position="286"/>
    </location>
</feature>
<dbReference type="PANTHER" id="PTHR48090">
    <property type="entry name" value="UNDECAPRENYL-PHOSPHATE 4-DEOXY-4-FORMAMIDO-L-ARABINOSE TRANSFERASE-RELATED"/>
    <property type="match status" value="1"/>
</dbReference>
<dbReference type="SUPFAM" id="SSF53448">
    <property type="entry name" value="Nucleotide-diphospho-sugar transferases"/>
    <property type="match status" value="1"/>
</dbReference>
<dbReference type="CDD" id="cd04187">
    <property type="entry name" value="DPM1_like_bac"/>
    <property type="match status" value="1"/>
</dbReference>
<dbReference type="Gene3D" id="3.90.550.10">
    <property type="entry name" value="Spore Coat Polysaccharide Biosynthesis Protein SpsA, Chain A"/>
    <property type="match status" value="1"/>
</dbReference>
<keyword evidence="2" id="KW-1003">Cell membrane</keyword>
<dbReference type="Proteomes" id="UP001500831">
    <property type="component" value="Unassembled WGS sequence"/>
</dbReference>
<comment type="similarity">
    <text evidence="1">Belongs to the glycosyltransferase 2 family.</text>
</comment>
<keyword evidence="3" id="KW-0328">Glycosyltransferase</keyword>
<name>A0ABN3W0N5_9ACTN</name>
<dbReference type="InterPro" id="IPR029044">
    <property type="entry name" value="Nucleotide-diphossugar_trans"/>
</dbReference>
<feature type="domain" description="Glycosyltransferase 2-like" evidence="11">
    <location>
        <begin position="4"/>
        <end position="123"/>
    </location>
</feature>
<evidence type="ECO:0000259" key="11">
    <source>
        <dbReference type="Pfam" id="PF00535"/>
    </source>
</evidence>
<keyword evidence="8 10" id="KW-0472">Membrane</keyword>
<evidence type="ECO:0000256" key="7">
    <source>
        <dbReference type="ARBA" id="ARBA00022989"/>
    </source>
</evidence>
<evidence type="ECO:0000256" key="1">
    <source>
        <dbReference type="ARBA" id="ARBA00006739"/>
    </source>
</evidence>
<sequence length="343" mass="36398">MSVSVVVPCYRSARTLPALVARLMPVLREASARHEVILVVDGSPDDTWETAADLARRFDAVRAIRLSRNYGQHNALAAGIREARSEVVVTMDDDLQHPPEQIPLLLAALEGDRLDLVYGIPHEEEHGFLRSLASRSVKAGMAGALGIRGARAISAFRAFRTRLRDGFEELSGPHVSIDVALSWATSRVGSVGVHMDERSSGRSNYTPRLLVRHTVNMLVGYSTAPLRAASYLGFAAGVVGLLLGAVVLWRFATGDTTVAGFTTVASMVALFSSAQLMSIGILGEYVGRIHGNNMGRPAYVVCERTGSPGDAASRGHGDPSVPGRAGAGHGRARAGAGSAPDER</sequence>
<feature type="compositionally biased region" description="Low complexity" evidence="9">
    <location>
        <begin position="333"/>
        <end position="343"/>
    </location>
</feature>
<evidence type="ECO:0000256" key="2">
    <source>
        <dbReference type="ARBA" id="ARBA00022475"/>
    </source>
</evidence>
<evidence type="ECO:0000256" key="5">
    <source>
        <dbReference type="ARBA" id="ARBA00022692"/>
    </source>
</evidence>
<comment type="caution">
    <text evidence="12">The sequence shown here is derived from an EMBL/GenBank/DDBJ whole genome shotgun (WGS) entry which is preliminary data.</text>
</comment>
<evidence type="ECO:0000313" key="13">
    <source>
        <dbReference type="Proteomes" id="UP001500831"/>
    </source>
</evidence>
<keyword evidence="7 10" id="KW-1133">Transmembrane helix</keyword>
<feature type="transmembrane region" description="Helical" evidence="10">
    <location>
        <begin position="231"/>
        <end position="252"/>
    </location>
</feature>
<evidence type="ECO:0000256" key="8">
    <source>
        <dbReference type="ARBA" id="ARBA00023136"/>
    </source>
</evidence>
<evidence type="ECO:0000256" key="10">
    <source>
        <dbReference type="SAM" id="Phobius"/>
    </source>
</evidence>
<reference evidence="12 13" key="1">
    <citation type="journal article" date="2019" name="Int. J. Syst. Evol. Microbiol.">
        <title>The Global Catalogue of Microorganisms (GCM) 10K type strain sequencing project: providing services to taxonomists for standard genome sequencing and annotation.</title>
        <authorList>
            <consortium name="The Broad Institute Genomics Platform"/>
            <consortium name="The Broad Institute Genome Sequencing Center for Infectious Disease"/>
            <person name="Wu L."/>
            <person name="Ma J."/>
        </authorList>
    </citation>
    <scope>NUCLEOTIDE SEQUENCE [LARGE SCALE GENOMIC DNA]</scope>
    <source>
        <strain evidence="12 13">JCM 6242</strain>
    </source>
</reference>
<evidence type="ECO:0000256" key="4">
    <source>
        <dbReference type="ARBA" id="ARBA00022679"/>
    </source>
</evidence>
<proteinExistence type="inferred from homology"/>
<keyword evidence="13" id="KW-1185">Reference proteome</keyword>
<dbReference type="RefSeq" id="WP_344975020.1">
    <property type="nucleotide sequence ID" value="NZ_BAAAVI010000033.1"/>
</dbReference>
<dbReference type="InterPro" id="IPR001173">
    <property type="entry name" value="Glyco_trans_2-like"/>
</dbReference>
<evidence type="ECO:0000313" key="12">
    <source>
        <dbReference type="EMBL" id="GAA2882512.1"/>
    </source>
</evidence>
<dbReference type="InterPro" id="IPR050256">
    <property type="entry name" value="Glycosyltransferase_2"/>
</dbReference>
<gene>
    <name evidence="12" type="ORF">GCM10010517_45680</name>
</gene>
<organism evidence="12 13">
    <name type="scientific">Streptosporangium fragile</name>
    <dbReference type="NCBI Taxonomy" id="46186"/>
    <lineage>
        <taxon>Bacteria</taxon>
        <taxon>Bacillati</taxon>
        <taxon>Actinomycetota</taxon>
        <taxon>Actinomycetes</taxon>
        <taxon>Streptosporangiales</taxon>
        <taxon>Streptosporangiaceae</taxon>
        <taxon>Streptosporangium</taxon>
    </lineage>
</organism>
<evidence type="ECO:0000256" key="3">
    <source>
        <dbReference type="ARBA" id="ARBA00022676"/>
    </source>
</evidence>
<keyword evidence="4" id="KW-0808">Transferase</keyword>
<protein>
    <submittedName>
        <fullName evidence="12">Glycosyltransferase family 2 protein</fullName>
    </submittedName>
</protein>
<keyword evidence="5 10" id="KW-0812">Transmembrane</keyword>
<dbReference type="Pfam" id="PF00535">
    <property type="entry name" value="Glycos_transf_2"/>
    <property type="match status" value="1"/>
</dbReference>
<dbReference type="PANTHER" id="PTHR48090:SF3">
    <property type="entry name" value="UNDECAPRENYL-PHOSPHATE 4-DEOXY-4-FORMAMIDO-L-ARABINOSE TRANSFERASE"/>
    <property type="match status" value="1"/>
</dbReference>
<dbReference type="EMBL" id="BAAAVI010000033">
    <property type="protein sequence ID" value="GAA2882512.1"/>
    <property type="molecule type" value="Genomic_DNA"/>
</dbReference>
<evidence type="ECO:0000256" key="9">
    <source>
        <dbReference type="SAM" id="MobiDB-lite"/>
    </source>
</evidence>
<feature type="region of interest" description="Disordered" evidence="9">
    <location>
        <begin position="306"/>
        <end position="343"/>
    </location>
</feature>